<dbReference type="CDD" id="cd02062">
    <property type="entry name" value="Nitro_FMN_reductase"/>
    <property type="match status" value="1"/>
</dbReference>
<proteinExistence type="inferred from homology"/>
<dbReference type="EMBL" id="JAJEQR010000029">
    <property type="protein sequence ID" value="MCC2231454.1"/>
    <property type="molecule type" value="Genomic_DNA"/>
</dbReference>
<gene>
    <name evidence="4" type="ORF">LKD81_10665</name>
</gene>
<organism evidence="4 5">
    <name type="scientific">Hominifimenecus microfluidus</name>
    <dbReference type="NCBI Taxonomy" id="2885348"/>
    <lineage>
        <taxon>Bacteria</taxon>
        <taxon>Bacillati</taxon>
        <taxon>Bacillota</taxon>
        <taxon>Clostridia</taxon>
        <taxon>Lachnospirales</taxon>
        <taxon>Lachnospiraceae</taxon>
        <taxon>Hominifimenecus</taxon>
    </lineage>
</organism>
<reference evidence="4" key="1">
    <citation type="submission" date="2021-10" db="EMBL/GenBank/DDBJ databases">
        <title>Anaerobic single-cell dispensing facilitates the cultivation of human gut bacteria.</title>
        <authorList>
            <person name="Afrizal A."/>
        </authorList>
    </citation>
    <scope>NUCLEOTIDE SEQUENCE</scope>
    <source>
        <strain evidence="4">CLA-AA-H215</strain>
    </source>
</reference>
<dbReference type="RefSeq" id="WP_308453973.1">
    <property type="nucleotide sequence ID" value="NZ_JAJEQR010000029.1"/>
</dbReference>
<name>A0AAE3EB65_9FIRM</name>
<keyword evidence="2" id="KW-0560">Oxidoreductase</keyword>
<comment type="caution">
    <text evidence="4">The sequence shown here is derived from an EMBL/GenBank/DDBJ whole genome shotgun (WGS) entry which is preliminary data.</text>
</comment>
<dbReference type="SUPFAM" id="SSF55469">
    <property type="entry name" value="FMN-dependent nitroreductase-like"/>
    <property type="match status" value="1"/>
</dbReference>
<evidence type="ECO:0000313" key="4">
    <source>
        <dbReference type="EMBL" id="MCC2231454.1"/>
    </source>
</evidence>
<accession>A0AAE3EB65</accession>
<dbReference type="InterPro" id="IPR029479">
    <property type="entry name" value="Nitroreductase"/>
</dbReference>
<feature type="domain" description="Nitroreductase" evidence="3">
    <location>
        <begin position="7"/>
        <end position="60"/>
    </location>
</feature>
<sequence>MEIMELLKSRRTYRRFEQKPVEDNIVNDILTAARYASSAANRQPLSYIVVRSPEIVKQVFDCTRWAGYFPNDSGRPKSGEEPVMFIGIVENLSINRNADTDAGLAISNMTLAAWSHGVGSCIIGACDRTKLFGLFHLTEDQKLHTVVAFGYPAHTSRIEDAENNEIRYHLDPNGNYVVPKRRTEDVVCFL</sequence>
<dbReference type="AlphaFoldDB" id="A0AAE3EB65"/>
<keyword evidence="5" id="KW-1185">Reference proteome</keyword>
<feature type="domain" description="Nitroreductase" evidence="3">
    <location>
        <begin position="92"/>
        <end position="151"/>
    </location>
</feature>
<evidence type="ECO:0000313" key="5">
    <source>
        <dbReference type="Proteomes" id="UP001198182"/>
    </source>
</evidence>
<comment type="similarity">
    <text evidence="1">Belongs to the nitroreductase family.</text>
</comment>
<dbReference type="Pfam" id="PF00881">
    <property type="entry name" value="Nitroreductase"/>
    <property type="match status" value="2"/>
</dbReference>
<evidence type="ECO:0000256" key="1">
    <source>
        <dbReference type="ARBA" id="ARBA00007118"/>
    </source>
</evidence>
<dbReference type="Proteomes" id="UP001198182">
    <property type="component" value="Unassembled WGS sequence"/>
</dbReference>
<protein>
    <submittedName>
        <fullName evidence="4">Nitroreductase family protein</fullName>
    </submittedName>
</protein>
<dbReference type="GO" id="GO:0016491">
    <property type="term" value="F:oxidoreductase activity"/>
    <property type="evidence" value="ECO:0007669"/>
    <property type="project" value="UniProtKB-KW"/>
</dbReference>
<evidence type="ECO:0000256" key="2">
    <source>
        <dbReference type="ARBA" id="ARBA00023002"/>
    </source>
</evidence>
<dbReference type="InterPro" id="IPR000415">
    <property type="entry name" value="Nitroreductase-like"/>
</dbReference>
<dbReference type="PANTHER" id="PTHR43673">
    <property type="entry name" value="NAD(P)H NITROREDUCTASE YDGI-RELATED"/>
    <property type="match status" value="1"/>
</dbReference>
<dbReference type="PANTHER" id="PTHR43673:SF10">
    <property type="entry name" value="NADH DEHYDROGENASE_NAD(P)H NITROREDUCTASE XCC3605-RELATED"/>
    <property type="match status" value="1"/>
</dbReference>
<evidence type="ECO:0000259" key="3">
    <source>
        <dbReference type="Pfam" id="PF00881"/>
    </source>
</evidence>
<dbReference type="Gene3D" id="3.40.109.10">
    <property type="entry name" value="NADH Oxidase"/>
    <property type="match status" value="1"/>
</dbReference>